<dbReference type="FunFam" id="3.20.20.100:FF:000046">
    <property type="entry name" value="Aldo-keto reductase family 1, member B10 (aldose reductase)"/>
    <property type="match status" value="1"/>
</dbReference>
<evidence type="ECO:0000313" key="16">
    <source>
        <dbReference type="Proteomes" id="UP000002494"/>
    </source>
</evidence>
<dbReference type="PRINTS" id="PR00069">
    <property type="entry name" value="ALDKETRDTASE"/>
</dbReference>
<keyword evidence="4" id="KW-0963">Cytoplasm</keyword>
<dbReference type="InterPro" id="IPR020471">
    <property type="entry name" value="AKR"/>
</dbReference>
<keyword evidence="18" id="KW-1267">Proteomics identification</keyword>
<dbReference type="InterPro" id="IPR036812">
    <property type="entry name" value="NAD(P)_OxRdtase_dom_sf"/>
</dbReference>
<dbReference type="SUPFAM" id="SSF51430">
    <property type="entry name" value="NAD(P)-linked oxidoreductase"/>
    <property type="match status" value="1"/>
</dbReference>
<reference evidence="15" key="1">
    <citation type="submission" date="2024-01" db="EMBL/GenBank/DDBJ databases">
        <title>GRCr8: a new rat reference genome assembly contstructed from accurate long reads and long range scaffolding.</title>
        <authorList>
            <person name="Doris P.A."/>
            <person name="Kalbfleisch T."/>
            <person name="Li K."/>
            <person name="Howe K."/>
            <person name="Wood J."/>
        </authorList>
    </citation>
    <scope>NUCLEOTIDE SEQUENCE [LARGE SCALE GENOMIC DNA]</scope>
    <source>
        <strain evidence="15">Brown Norway</strain>
    </source>
</reference>
<dbReference type="InterPro" id="IPR023210">
    <property type="entry name" value="NADP_OxRdtase_dom"/>
</dbReference>
<proteinExistence type="evidence at protein level"/>
<dbReference type="PROSITE" id="PS00798">
    <property type="entry name" value="ALDOKETO_REDUCTASE_1"/>
    <property type="match status" value="1"/>
</dbReference>
<evidence type="ECO:0000256" key="10">
    <source>
        <dbReference type="ARBA" id="ARBA00051000"/>
    </source>
</evidence>
<dbReference type="RGD" id="2092">
    <property type="gene designation" value="Akr1b1"/>
</dbReference>
<evidence type="ECO:0000259" key="14">
    <source>
        <dbReference type="Pfam" id="PF00248"/>
    </source>
</evidence>
<comment type="catalytic activity">
    <reaction evidence="10">
        <text>an alditol + NADP(+) = an aldose + NADPH + H(+)</text>
        <dbReference type="Rhea" id="RHEA:12789"/>
        <dbReference type="Rhea" id="RHEA-COMP:9554"/>
        <dbReference type="Rhea" id="RHEA-COMP:9555"/>
        <dbReference type="ChEBI" id="CHEBI:15378"/>
        <dbReference type="ChEBI" id="CHEBI:15693"/>
        <dbReference type="ChEBI" id="CHEBI:17522"/>
        <dbReference type="ChEBI" id="CHEBI:57783"/>
        <dbReference type="ChEBI" id="CHEBI:58349"/>
        <dbReference type="EC" id="1.1.1.21"/>
    </reaction>
</comment>
<dbReference type="InterPro" id="IPR018170">
    <property type="entry name" value="Aldo/ket_reductase_CS"/>
</dbReference>
<evidence type="ECO:0000256" key="5">
    <source>
        <dbReference type="ARBA" id="ARBA00022857"/>
    </source>
</evidence>
<dbReference type="Gene3D" id="3.20.20.100">
    <property type="entry name" value="NADP-dependent oxidoreductase domain"/>
    <property type="match status" value="1"/>
</dbReference>
<evidence type="ECO:0000313" key="17">
    <source>
        <dbReference type="RGD" id="2092"/>
    </source>
</evidence>
<dbReference type="GeneTree" id="ENSGT00940000153272"/>
<evidence type="ECO:0000256" key="11">
    <source>
        <dbReference type="PIRSR" id="PIRSR000097-1"/>
    </source>
</evidence>
<comment type="similarity">
    <text evidence="2">Belongs to the aldo/keto reductase family.</text>
</comment>
<comment type="subcellular location">
    <subcellularLocation>
        <location evidence="1">Cytoplasm</location>
    </subcellularLocation>
</comment>
<evidence type="ECO:0000256" key="13">
    <source>
        <dbReference type="PIRSR" id="PIRSR000097-3"/>
    </source>
</evidence>
<dbReference type="AlphaFoldDB" id="A0A8I5ZTF9"/>
<dbReference type="Pfam" id="PF00248">
    <property type="entry name" value="Aldo_ket_red"/>
    <property type="match status" value="1"/>
</dbReference>
<evidence type="ECO:0000256" key="2">
    <source>
        <dbReference type="ARBA" id="ARBA00007905"/>
    </source>
</evidence>
<feature type="domain" description="NADP-dependent oxidoreductase" evidence="14">
    <location>
        <begin position="16"/>
        <end position="263"/>
    </location>
</feature>
<dbReference type="PIRSF" id="PIRSF000097">
    <property type="entry name" value="AKR"/>
    <property type="match status" value="1"/>
</dbReference>
<gene>
    <name evidence="15 17" type="primary">Akr1b1</name>
</gene>
<dbReference type="GO" id="GO:0016491">
    <property type="term" value="F:oxidoreductase activity"/>
    <property type="evidence" value="ECO:0007669"/>
    <property type="project" value="UniProtKB-KW"/>
</dbReference>
<dbReference type="PROSITE" id="PS00063">
    <property type="entry name" value="ALDOKETO_REDUCTASE_3"/>
    <property type="match status" value="1"/>
</dbReference>
<accession>A0A8I5ZTF9</accession>
<evidence type="ECO:0007829" key="18">
    <source>
        <dbReference type="PeptideAtlas" id="A0A8I5ZTF9"/>
    </source>
</evidence>
<reference evidence="15" key="3">
    <citation type="submission" date="2025-09" db="UniProtKB">
        <authorList>
            <consortium name="Ensembl"/>
        </authorList>
    </citation>
    <scope>IDENTIFICATION</scope>
    <source>
        <strain evidence="15">Brown Norway</strain>
    </source>
</reference>
<dbReference type="EC" id="1.1.1.21" evidence="8"/>
<dbReference type="Proteomes" id="UP000002494">
    <property type="component" value="Chromosome 4"/>
</dbReference>
<reference evidence="15" key="2">
    <citation type="submission" date="2025-08" db="UniProtKB">
        <authorList>
            <consortium name="Ensembl"/>
        </authorList>
    </citation>
    <scope>IDENTIFICATION</scope>
    <source>
        <strain evidence="15">Brown Norway</strain>
    </source>
</reference>
<dbReference type="FunFam" id="3.20.20.100:FF:000009">
    <property type="entry name" value="Aldo-keto reductase family 1 member B1"/>
    <property type="match status" value="1"/>
</dbReference>
<keyword evidence="5" id="KW-0521">NADP</keyword>
<organism evidence="15 16">
    <name type="scientific">Rattus norvegicus</name>
    <name type="common">Rat</name>
    <dbReference type="NCBI Taxonomy" id="10116"/>
    <lineage>
        <taxon>Eukaryota</taxon>
        <taxon>Metazoa</taxon>
        <taxon>Chordata</taxon>
        <taxon>Craniata</taxon>
        <taxon>Vertebrata</taxon>
        <taxon>Euteleostomi</taxon>
        <taxon>Mammalia</taxon>
        <taxon>Eutheria</taxon>
        <taxon>Euarchontoglires</taxon>
        <taxon>Glires</taxon>
        <taxon>Rodentia</taxon>
        <taxon>Myomorpha</taxon>
        <taxon>Muroidea</taxon>
        <taxon>Muridae</taxon>
        <taxon>Murinae</taxon>
        <taxon>Rattus</taxon>
    </lineage>
</organism>
<comment type="subunit">
    <text evidence="3">Monomer.</text>
</comment>
<dbReference type="PANTHER" id="PTHR11732">
    <property type="entry name" value="ALDO/KETO REDUCTASE"/>
    <property type="match status" value="1"/>
</dbReference>
<evidence type="ECO:0000256" key="9">
    <source>
        <dbReference type="ARBA" id="ARBA00050342"/>
    </source>
</evidence>
<feature type="site" description="Lowers pKa of active site Tyr" evidence="13">
    <location>
        <position position="78"/>
    </location>
</feature>
<evidence type="ECO:0000256" key="4">
    <source>
        <dbReference type="ARBA" id="ARBA00022490"/>
    </source>
</evidence>
<dbReference type="GO" id="GO:0005737">
    <property type="term" value="C:cytoplasm"/>
    <property type="evidence" value="ECO:0007669"/>
    <property type="project" value="UniProtKB-SubCell"/>
</dbReference>
<evidence type="ECO:0000256" key="6">
    <source>
        <dbReference type="ARBA" id="ARBA00023002"/>
    </source>
</evidence>
<evidence type="ECO:0000256" key="3">
    <source>
        <dbReference type="ARBA" id="ARBA00011245"/>
    </source>
</evidence>
<evidence type="ECO:0000256" key="1">
    <source>
        <dbReference type="ARBA" id="ARBA00004496"/>
    </source>
</evidence>
<evidence type="ECO:0000256" key="7">
    <source>
        <dbReference type="ARBA" id="ARBA00029846"/>
    </source>
</evidence>
<feature type="active site" description="Proton donor" evidence="11">
    <location>
        <position position="49"/>
    </location>
</feature>
<evidence type="ECO:0000256" key="8">
    <source>
        <dbReference type="ARBA" id="ARBA00038955"/>
    </source>
</evidence>
<name>A0A8I5ZTF9_RAT</name>
<dbReference type="PROSITE" id="PS00062">
    <property type="entry name" value="ALDOKETO_REDUCTASE_2"/>
    <property type="match status" value="1"/>
</dbReference>
<protein>
    <recommendedName>
        <fullName evidence="8">aldose reductase</fullName>
        <ecNumber evidence="8">1.1.1.21</ecNumber>
    </recommendedName>
    <alternativeName>
        <fullName evidence="7">Aldehyde reductase</fullName>
    </alternativeName>
</protein>
<evidence type="ECO:0000313" key="15">
    <source>
        <dbReference type="Ensembl" id="ENSRNOP00000082377.1"/>
    </source>
</evidence>
<feature type="binding site" evidence="12">
    <location>
        <position position="111"/>
    </location>
    <ligand>
        <name>substrate</name>
    </ligand>
</feature>
<dbReference type="Ensembl" id="ENSRNOT00000101474.2">
    <property type="protein sequence ID" value="ENSRNOP00000082377.1"/>
    <property type="gene ID" value="ENSRNOG00000009513.5"/>
</dbReference>
<comment type="catalytic activity">
    <reaction evidence="9">
        <text>prostaglandin F2alpha + NADP(+) = prostaglandin H2 + NADPH + H(+)</text>
        <dbReference type="Rhea" id="RHEA:45312"/>
        <dbReference type="ChEBI" id="CHEBI:15378"/>
        <dbReference type="ChEBI" id="CHEBI:57404"/>
        <dbReference type="ChEBI" id="CHEBI:57405"/>
        <dbReference type="ChEBI" id="CHEBI:57783"/>
        <dbReference type="ChEBI" id="CHEBI:58349"/>
    </reaction>
</comment>
<keyword evidence="16" id="KW-1185">Reference proteome</keyword>
<sequence>MASHLELNNGTKMPTLGLGTWKSPPGQVTEAVKVAIDMGYRHIDCAQVYQNEKEVGVALQEKLKEQVVKRQDLFIVSKLWCTFHDQSMVKGACQKTLSDLQLDYLDLYLIHWPTGFKAMEQLVDEGLVKAIGVSNFNPLQIERILNKPGLKYKPAVNQIECHPYLTQEKLIEYCHCKGIVVTAYSPLGSPDRPWAKPEDPSLLEDPRIKEIAAKYNKTTAQVLIRFPIQRNLVVIPKSVTPARIAENFKVFDFELSNEDMATLLSYNRNWRVCALMSCAKHKDYPFHAEV</sequence>
<evidence type="ECO:0000256" key="12">
    <source>
        <dbReference type="PIRSR" id="PIRSR000097-2"/>
    </source>
</evidence>
<keyword evidence="6" id="KW-0560">Oxidoreductase</keyword>